<accession>A0AAE1VDQ7</accession>
<organism evidence="1 2">
    <name type="scientific">Anisodus tanguticus</name>
    <dbReference type="NCBI Taxonomy" id="243964"/>
    <lineage>
        <taxon>Eukaryota</taxon>
        <taxon>Viridiplantae</taxon>
        <taxon>Streptophyta</taxon>
        <taxon>Embryophyta</taxon>
        <taxon>Tracheophyta</taxon>
        <taxon>Spermatophyta</taxon>
        <taxon>Magnoliopsida</taxon>
        <taxon>eudicotyledons</taxon>
        <taxon>Gunneridae</taxon>
        <taxon>Pentapetalae</taxon>
        <taxon>asterids</taxon>
        <taxon>lamiids</taxon>
        <taxon>Solanales</taxon>
        <taxon>Solanaceae</taxon>
        <taxon>Solanoideae</taxon>
        <taxon>Hyoscyameae</taxon>
        <taxon>Anisodus</taxon>
    </lineage>
</organism>
<dbReference type="Proteomes" id="UP001291623">
    <property type="component" value="Unassembled WGS sequence"/>
</dbReference>
<keyword evidence="2" id="KW-1185">Reference proteome</keyword>
<comment type="caution">
    <text evidence="1">The sequence shown here is derived from an EMBL/GenBank/DDBJ whole genome shotgun (WGS) entry which is preliminary data.</text>
</comment>
<gene>
    <name evidence="1" type="ORF">RND71_023384</name>
</gene>
<reference evidence="1" key="1">
    <citation type="submission" date="2023-12" db="EMBL/GenBank/DDBJ databases">
        <title>Genome assembly of Anisodus tanguticus.</title>
        <authorList>
            <person name="Wang Y.-J."/>
        </authorList>
    </citation>
    <scope>NUCLEOTIDE SEQUENCE</scope>
    <source>
        <strain evidence="1">KB-2021</strain>
        <tissue evidence="1">Leaf</tissue>
    </source>
</reference>
<dbReference type="EMBL" id="JAVYJV010000012">
    <property type="protein sequence ID" value="KAK4357774.1"/>
    <property type="molecule type" value="Genomic_DNA"/>
</dbReference>
<sequence length="118" mass="12976">MTIDLSLSLSLRSLLRVSCIPKQRLRRGLDKAMDVFSINCKRRSVNQHKGPSMKSPLILGKVTKSLYLLHSASSSQLKPRATISSLNNDFHIGYNQSVDAQVSNSSLFLGSISVDVTT</sequence>
<protein>
    <submittedName>
        <fullName evidence="1">Uncharacterized protein</fullName>
    </submittedName>
</protein>
<proteinExistence type="predicted"/>
<dbReference type="AlphaFoldDB" id="A0AAE1VDQ7"/>
<evidence type="ECO:0000313" key="1">
    <source>
        <dbReference type="EMBL" id="KAK4357774.1"/>
    </source>
</evidence>
<evidence type="ECO:0000313" key="2">
    <source>
        <dbReference type="Proteomes" id="UP001291623"/>
    </source>
</evidence>
<name>A0AAE1VDQ7_9SOLA</name>